<reference evidence="4" key="1">
    <citation type="submission" date="2020-06" db="EMBL/GenBank/DDBJ databases">
        <authorList>
            <person name="Li T."/>
            <person name="Hu X."/>
            <person name="Zhang T."/>
            <person name="Song X."/>
            <person name="Zhang H."/>
            <person name="Dai N."/>
            <person name="Sheng W."/>
            <person name="Hou X."/>
            <person name="Wei L."/>
        </authorList>
    </citation>
    <scope>NUCLEOTIDE SEQUENCE</scope>
    <source>
        <strain evidence="4">K16</strain>
        <tissue evidence="4">Leaf</tissue>
    </source>
</reference>
<accession>A0AAE1XCS8</accession>
<evidence type="ECO:0000256" key="1">
    <source>
        <dbReference type="ARBA" id="ARBA00006432"/>
    </source>
</evidence>
<dbReference type="Pfam" id="PF00501">
    <property type="entry name" value="AMP-binding"/>
    <property type="match status" value="1"/>
</dbReference>
<dbReference type="PANTHER" id="PTHR43859">
    <property type="entry name" value="ACYL-ACTIVATING ENZYME"/>
    <property type="match status" value="1"/>
</dbReference>
<dbReference type="InterPro" id="IPR000873">
    <property type="entry name" value="AMP-dep_synth/lig_dom"/>
</dbReference>
<sequence>MCGAPVVLNMLTNHPGRKPLDTLRPRVTTGAVGRHLLQRLLLAGLNRVVGFIVSHGYGLTETGGPVVTCAWKQEWNNLAGRERAQLKARQGVGMIGCPEVDVVEPDSGKSVARDGSTMGEIVLRGGSTMLGYLKDPEGTSKCMREDGWFYTGDVGVMHPDGCYLEVNSDRSKDVIMVAGARRI</sequence>
<dbReference type="PANTHER" id="PTHR43859:SF53">
    <property type="entry name" value="ACYL-ACTIVATING ENZYME 4-RELATED"/>
    <property type="match status" value="1"/>
</dbReference>
<dbReference type="InterPro" id="IPR042099">
    <property type="entry name" value="ANL_N_sf"/>
</dbReference>
<name>A0AAE1XCS8_9LAMI</name>
<comment type="similarity">
    <text evidence="1">Belongs to the ATP-dependent AMP-binding enzyme family.</text>
</comment>
<evidence type="ECO:0000313" key="4">
    <source>
        <dbReference type="EMBL" id="KAK4409418.1"/>
    </source>
</evidence>
<gene>
    <name evidence="4" type="ORF">Sango_0014800</name>
</gene>
<dbReference type="GO" id="GO:0016874">
    <property type="term" value="F:ligase activity"/>
    <property type="evidence" value="ECO:0007669"/>
    <property type="project" value="UniProtKB-KW"/>
</dbReference>
<dbReference type="SUPFAM" id="SSF56801">
    <property type="entry name" value="Acetyl-CoA synthetase-like"/>
    <property type="match status" value="1"/>
</dbReference>
<dbReference type="Gene3D" id="3.40.50.12780">
    <property type="entry name" value="N-terminal domain of ligase-like"/>
    <property type="match status" value="1"/>
</dbReference>
<protein>
    <submittedName>
        <fullName evidence="4">Acyl-activating enzyme 9</fullName>
    </submittedName>
</protein>
<dbReference type="AlphaFoldDB" id="A0AAE1XCS8"/>
<evidence type="ECO:0000313" key="5">
    <source>
        <dbReference type="Proteomes" id="UP001289374"/>
    </source>
</evidence>
<reference evidence="4" key="2">
    <citation type="journal article" date="2024" name="Plant">
        <title>Genomic evolution and insights into agronomic trait innovations of Sesamum species.</title>
        <authorList>
            <person name="Miao H."/>
            <person name="Wang L."/>
            <person name="Qu L."/>
            <person name="Liu H."/>
            <person name="Sun Y."/>
            <person name="Le M."/>
            <person name="Wang Q."/>
            <person name="Wei S."/>
            <person name="Zheng Y."/>
            <person name="Lin W."/>
            <person name="Duan Y."/>
            <person name="Cao H."/>
            <person name="Xiong S."/>
            <person name="Wang X."/>
            <person name="Wei L."/>
            <person name="Li C."/>
            <person name="Ma Q."/>
            <person name="Ju M."/>
            <person name="Zhao R."/>
            <person name="Li G."/>
            <person name="Mu C."/>
            <person name="Tian Q."/>
            <person name="Mei H."/>
            <person name="Zhang T."/>
            <person name="Gao T."/>
            <person name="Zhang H."/>
        </authorList>
    </citation>
    <scope>NUCLEOTIDE SEQUENCE</scope>
    <source>
        <strain evidence="4">K16</strain>
    </source>
</reference>
<dbReference type="EMBL" id="JACGWL010000001">
    <property type="protein sequence ID" value="KAK4409418.1"/>
    <property type="molecule type" value="Genomic_DNA"/>
</dbReference>
<feature type="domain" description="AMP-dependent synthetase/ligase" evidence="3">
    <location>
        <begin position="1"/>
        <end position="133"/>
    </location>
</feature>
<evidence type="ECO:0000256" key="2">
    <source>
        <dbReference type="ARBA" id="ARBA00022598"/>
    </source>
</evidence>
<evidence type="ECO:0000259" key="3">
    <source>
        <dbReference type="Pfam" id="PF00501"/>
    </source>
</evidence>
<keyword evidence="5" id="KW-1185">Reference proteome</keyword>
<dbReference type="Proteomes" id="UP001289374">
    <property type="component" value="Unassembled WGS sequence"/>
</dbReference>
<comment type="caution">
    <text evidence="4">The sequence shown here is derived from an EMBL/GenBank/DDBJ whole genome shotgun (WGS) entry which is preliminary data.</text>
</comment>
<keyword evidence="2" id="KW-0436">Ligase</keyword>
<proteinExistence type="inferred from homology"/>
<organism evidence="4 5">
    <name type="scientific">Sesamum angolense</name>
    <dbReference type="NCBI Taxonomy" id="2727404"/>
    <lineage>
        <taxon>Eukaryota</taxon>
        <taxon>Viridiplantae</taxon>
        <taxon>Streptophyta</taxon>
        <taxon>Embryophyta</taxon>
        <taxon>Tracheophyta</taxon>
        <taxon>Spermatophyta</taxon>
        <taxon>Magnoliopsida</taxon>
        <taxon>eudicotyledons</taxon>
        <taxon>Gunneridae</taxon>
        <taxon>Pentapetalae</taxon>
        <taxon>asterids</taxon>
        <taxon>lamiids</taxon>
        <taxon>Lamiales</taxon>
        <taxon>Pedaliaceae</taxon>
        <taxon>Sesamum</taxon>
    </lineage>
</organism>